<feature type="transmembrane region" description="Helical" evidence="1">
    <location>
        <begin position="6"/>
        <end position="25"/>
    </location>
</feature>
<keyword evidence="1" id="KW-0812">Transmembrane</keyword>
<feature type="transmembrane region" description="Helical" evidence="1">
    <location>
        <begin position="147"/>
        <end position="167"/>
    </location>
</feature>
<keyword evidence="1" id="KW-0472">Membrane</keyword>
<name>A0AAN8PW35_PATCE</name>
<dbReference type="EMBL" id="JAZGQO010000008">
    <property type="protein sequence ID" value="KAK6180371.1"/>
    <property type="molecule type" value="Genomic_DNA"/>
</dbReference>
<accession>A0AAN8PW35</accession>
<evidence type="ECO:0000313" key="4">
    <source>
        <dbReference type="Proteomes" id="UP001347796"/>
    </source>
</evidence>
<organism evidence="3 4">
    <name type="scientific">Patella caerulea</name>
    <name type="common">Rayed Mediterranean limpet</name>
    <dbReference type="NCBI Taxonomy" id="87958"/>
    <lineage>
        <taxon>Eukaryota</taxon>
        <taxon>Metazoa</taxon>
        <taxon>Spiralia</taxon>
        <taxon>Lophotrochozoa</taxon>
        <taxon>Mollusca</taxon>
        <taxon>Gastropoda</taxon>
        <taxon>Patellogastropoda</taxon>
        <taxon>Patelloidea</taxon>
        <taxon>Patellidae</taxon>
        <taxon>Patella</taxon>
    </lineage>
</organism>
<dbReference type="SUPFAM" id="SSF48726">
    <property type="entry name" value="Immunoglobulin"/>
    <property type="match status" value="1"/>
</dbReference>
<dbReference type="InterPro" id="IPR003599">
    <property type="entry name" value="Ig_sub"/>
</dbReference>
<dbReference type="Gene3D" id="2.60.40.10">
    <property type="entry name" value="Immunoglobulins"/>
    <property type="match status" value="1"/>
</dbReference>
<keyword evidence="1" id="KW-1133">Transmembrane helix</keyword>
<proteinExistence type="predicted"/>
<feature type="domain" description="Ig-like" evidence="2">
    <location>
        <begin position="12"/>
        <end position="119"/>
    </location>
</feature>
<sequence>MLITFSHTLALPMMFIVVGVQIIGANDIRRGSVIYIVCNVTILEGETEGVQWLKDDVRLDNIESNRISIKNSVTYNARVNDVITSRLSIKSADVSDSGYYMCQSSDGYQMAGIKVQILSGSHNTKRAGKMQEMKVVGSKSNGSLSRAFNSLPLLNYVYVLVLIFYTIL</sequence>
<protein>
    <recommendedName>
        <fullName evidence="2">Ig-like domain-containing protein</fullName>
    </recommendedName>
</protein>
<dbReference type="InterPro" id="IPR036179">
    <property type="entry name" value="Ig-like_dom_sf"/>
</dbReference>
<dbReference type="InterPro" id="IPR013783">
    <property type="entry name" value="Ig-like_fold"/>
</dbReference>
<dbReference type="Proteomes" id="UP001347796">
    <property type="component" value="Unassembled WGS sequence"/>
</dbReference>
<reference evidence="3 4" key="1">
    <citation type="submission" date="2024-01" db="EMBL/GenBank/DDBJ databases">
        <title>The genome of the rayed Mediterranean limpet Patella caerulea (Linnaeus, 1758).</title>
        <authorList>
            <person name="Anh-Thu Weber A."/>
            <person name="Halstead-Nussloch G."/>
        </authorList>
    </citation>
    <scope>NUCLEOTIDE SEQUENCE [LARGE SCALE GENOMIC DNA]</scope>
    <source>
        <strain evidence="3">AATW-2023a</strain>
        <tissue evidence="3">Whole specimen</tissue>
    </source>
</reference>
<dbReference type="PROSITE" id="PS50835">
    <property type="entry name" value="IG_LIKE"/>
    <property type="match status" value="1"/>
</dbReference>
<comment type="caution">
    <text evidence="3">The sequence shown here is derived from an EMBL/GenBank/DDBJ whole genome shotgun (WGS) entry which is preliminary data.</text>
</comment>
<evidence type="ECO:0000313" key="3">
    <source>
        <dbReference type="EMBL" id="KAK6180371.1"/>
    </source>
</evidence>
<evidence type="ECO:0000259" key="2">
    <source>
        <dbReference type="PROSITE" id="PS50835"/>
    </source>
</evidence>
<dbReference type="SMART" id="SM00409">
    <property type="entry name" value="IG"/>
    <property type="match status" value="1"/>
</dbReference>
<dbReference type="AlphaFoldDB" id="A0AAN8PW35"/>
<dbReference type="InterPro" id="IPR007110">
    <property type="entry name" value="Ig-like_dom"/>
</dbReference>
<gene>
    <name evidence="3" type="ORF">SNE40_012540</name>
</gene>
<evidence type="ECO:0000256" key="1">
    <source>
        <dbReference type="SAM" id="Phobius"/>
    </source>
</evidence>
<keyword evidence="4" id="KW-1185">Reference proteome</keyword>